<dbReference type="AlphaFoldDB" id="A0AAD6ZLG1"/>
<evidence type="ECO:0000313" key="3">
    <source>
        <dbReference type="Proteomes" id="UP001218218"/>
    </source>
</evidence>
<feature type="compositionally biased region" description="Polar residues" evidence="1">
    <location>
        <begin position="500"/>
        <end position="510"/>
    </location>
</feature>
<keyword evidence="3" id="KW-1185">Reference proteome</keyword>
<proteinExistence type="predicted"/>
<organism evidence="2 3">
    <name type="scientific">Mycena albidolilacea</name>
    <dbReference type="NCBI Taxonomy" id="1033008"/>
    <lineage>
        <taxon>Eukaryota</taxon>
        <taxon>Fungi</taxon>
        <taxon>Dikarya</taxon>
        <taxon>Basidiomycota</taxon>
        <taxon>Agaricomycotina</taxon>
        <taxon>Agaricomycetes</taxon>
        <taxon>Agaricomycetidae</taxon>
        <taxon>Agaricales</taxon>
        <taxon>Marasmiineae</taxon>
        <taxon>Mycenaceae</taxon>
        <taxon>Mycena</taxon>
    </lineage>
</organism>
<feature type="compositionally biased region" description="Low complexity" evidence="1">
    <location>
        <begin position="511"/>
        <end position="536"/>
    </location>
</feature>
<sequence length="631" mass="69266">MAPFVTPNGNKCPMCRNQLGVKIAKGGEFPGSSFIRCKSPFHPQDIFFHRFDAPAALPAPPTPGTSMRALPPPPSGASSSTPTAKKQCSAIPWCASTRINAACPRVMCRQHCNQAGPCPLQAHEKEHIRRQQVASTSSLPTLPSSASVTRLLGGKFTTSEEWMSGSVRPMEAFDCWHEREQEHGNATAELRRLDSLYSVKSPTPETETVHEWFAREEREDNELDLGIRLSLAHPQPTSQQAGPSRLRLPSSIQQAGRLRSLSASPELPAALFPTLNIFSSPSPPQPFPTPALAANVHKSTAPLRITTQLNKDWMAAKGGPIPQAAATQATFHTARTVSRRPFADPCQTNRFTEVFVDEAPKPPTEICIDTCPRWPDYVFDDPTLARLGIDTTAMELYSMVHGTFIGITKEYIHSVATDSVILLRQPGTQRPDLDHVISTFFPKTKSLHLRYNVSGERAAVRAAYKQQDENPIIIVVDDDSDSEVEVTSGKRLIKREPGASPQQQPCLSINPSLSRSLTPSPLSSLSTLSTSSTPATTPSPSPRTWPGGLYLSDMVPGFAVMQSQKHLSRPERFHLAFGGDFKYVQGTWNENTAYWYTHSTPQQREDTISAGRTAVGLWSEFCRCVNATHGE</sequence>
<feature type="region of interest" description="Disordered" evidence="1">
    <location>
        <begin position="57"/>
        <end position="83"/>
    </location>
</feature>
<name>A0AAD6ZLG1_9AGAR</name>
<protein>
    <submittedName>
        <fullName evidence="2">Uncharacterized protein</fullName>
    </submittedName>
</protein>
<feature type="region of interest" description="Disordered" evidence="1">
    <location>
        <begin position="494"/>
        <end position="545"/>
    </location>
</feature>
<accession>A0AAD6ZLG1</accession>
<evidence type="ECO:0000256" key="1">
    <source>
        <dbReference type="SAM" id="MobiDB-lite"/>
    </source>
</evidence>
<evidence type="ECO:0000313" key="2">
    <source>
        <dbReference type="EMBL" id="KAJ7328304.1"/>
    </source>
</evidence>
<dbReference type="EMBL" id="JARIHO010000039">
    <property type="protein sequence ID" value="KAJ7328304.1"/>
    <property type="molecule type" value="Genomic_DNA"/>
</dbReference>
<dbReference type="Proteomes" id="UP001218218">
    <property type="component" value="Unassembled WGS sequence"/>
</dbReference>
<comment type="caution">
    <text evidence="2">The sequence shown here is derived from an EMBL/GenBank/DDBJ whole genome shotgun (WGS) entry which is preliminary data.</text>
</comment>
<reference evidence="2" key="1">
    <citation type="submission" date="2023-03" db="EMBL/GenBank/DDBJ databases">
        <title>Massive genome expansion in bonnet fungi (Mycena s.s.) driven by repeated elements and novel gene families across ecological guilds.</title>
        <authorList>
            <consortium name="Lawrence Berkeley National Laboratory"/>
            <person name="Harder C.B."/>
            <person name="Miyauchi S."/>
            <person name="Viragh M."/>
            <person name="Kuo A."/>
            <person name="Thoen E."/>
            <person name="Andreopoulos B."/>
            <person name="Lu D."/>
            <person name="Skrede I."/>
            <person name="Drula E."/>
            <person name="Henrissat B."/>
            <person name="Morin E."/>
            <person name="Kohler A."/>
            <person name="Barry K."/>
            <person name="LaButti K."/>
            <person name="Morin E."/>
            <person name="Salamov A."/>
            <person name="Lipzen A."/>
            <person name="Mereny Z."/>
            <person name="Hegedus B."/>
            <person name="Baldrian P."/>
            <person name="Stursova M."/>
            <person name="Weitz H."/>
            <person name="Taylor A."/>
            <person name="Grigoriev I.V."/>
            <person name="Nagy L.G."/>
            <person name="Martin F."/>
            <person name="Kauserud H."/>
        </authorList>
    </citation>
    <scope>NUCLEOTIDE SEQUENCE</scope>
    <source>
        <strain evidence="2">CBHHK002</strain>
    </source>
</reference>
<gene>
    <name evidence="2" type="ORF">DFH08DRAFT_940594</name>
</gene>